<keyword evidence="1" id="KW-1133">Transmembrane helix</keyword>
<dbReference type="AlphaFoldDB" id="A0A9D2Q6F4"/>
<evidence type="ECO:0000313" key="3">
    <source>
        <dbReference type="Proteomes" id="UP000823918"/>
    </source>
</evidence>
<keyword evidence="1" id="KW-0472">Membrane</keyword>
<evidence type="ECO:0000256" key="1">
    <source>
        <dbReference type="SAM" id="Phobius"/>
    </source>
</evidence>
<accession>A0A9D2Q6F4</accession>
<proteinExistence type="predicted"/>
<keyword evidence="1" id="KW-0812">Transmembrane</keyword>
<reference evidence="2" key="2">
    <citation type="submission" date="2021-04" db="EMBL/GenBank/DDBJ databases">
        <authorList>
            <person name="Gilroy R."/>
        </authorList>
    </citation>
    <scope>NUCLEOTIDE SEQUENCE</scope>
    <source>
        <strain evidence="2">5933</strain>
    </source>
</reference>
<sequence>MLNWNLIWMQLFGTTELFGINLGFWAALFVIGIVVIAMNLIFWTRPRCTAKHL</sequence>
<organism evidence="2 3">
    <name type="scientific">Candidatus Ruthenibacterium merdavium</name>
    <dbReference type="NCBI Taxonomy" id="2838752"/>
    <lineage>
        <taxon>Bacteria</taxon>
        <taxon>Bacillati</taxon>
        <taxon>Bacillota</taxon>
        <taxon>Clostridia</taxon>
        <taxon>Eubacteriales</taxon>
        <taxon>Oscillospiraceae</taxon>
        <taxon>Ruthenibacterium</taxon>
    </lineage>
</organism>
<comment type="caution">
    <text evidence="2">The sequence shown here is derived from an EMBL/GenBank/DDBJ whole genome shotgun (WGS) entry which is preliminary data.</text>
</comment>
<gene>
    <name evidence="2" type="ORF">H9698_06115</name>
</gene>
<dbReference type="Proteomes" id="UP000823918">
    <property type="component" value="Unassembled WGS sequence"/>
</dbReference>
<protein>
    <submittedName>
        <fullName evidence="2">Conjugal transfer protein</fullName>
    </submittedName>
</protein>
<dbReference type="EMBL" id="DWWA01000029">
    <property type="protein sequence ID" value="HJC72351.1"/>
    <property type="molecule type" value="Genomic_DNA"/>
</dbReference>
<feature type="transmembrane region" description="Helical" evidence="1">
    <location>
        <begin position="20"/>
        <end position="43"/>
    </location>
</feature>
<evidence type="ECO:0000313" key="2">
    <source>
        <dbReference type="EMBL" id="HJC72351.1"/>
    </source>
</evidence>
<name>A0A9D2Q6F4_9FIRM</name>
<reference evidence="2" key="1">
    <citation type="journal article" date="2021" name="PeerJ">
        <title>Extensive microbial diversity within the chicken gut microbiome revealed by metagenomics and culture.</title>
        <authorList>
            <person name="Gilroy R."/>
            <person name="Ravi A."/>
            <person name="Getino M."/>
            <person name="Pursley I."/>
            <person name="Horton D.L."/>
            <person name="Alikhan N.F."/>
            <person name="Baker D."/>
            <person name="Gharbi K."/>
            <person name="Hall N."/>
            <person name="Watson M."/>
            <person name="Adriaenssens E.M."/>
            <person name="Foster-Nyarko E."/>
            <person name="Jarju S."/>
            <person name="Secka A."/>
            <person name="Antonio M."/>
            <person name="Oren A."/>
            <person name="Chaudhuri R.R."/>
            <person name="La Ragione R."/>
            <person name="Hildebrand F."/>
            <person name="Pallen M.J."/>
        </authorList>
    </citation>
    <scope>NUCLEOTIDE SEQUENCE</scope>
    <source>
        <strain evidence="2">5933</strain>
    </source>
</reference>